<accession>A0A0P4VYE5</accession>
<dbReference type="InterPro" id="IPR048280">
    <property type="entry name" value="COX6B-like"/>
</dbReference>
<dbReference type="AlphaFoldDB" id="A0A0P4VYE5"/>
<dbReference type="GO" id="GO:0005739">
    <property type="term" value="C:mitochondrion"/>
    <property type="evidence" value="ECO:0007669"/>
    <property type="project" value="UniProtKB-SubCell"/>
</dbReference>
<evidence type="ECO:0000256" key="1">
    <source>
        <dbReference type="ARBA" id="ARBA00004173"/>
    </source>
</evidence>
<organism evidence="4">
    <name type="scientific">Rhodnius neglectus</name>
    <dbReference type="NCBI Taxonomy" id="72488"/>
    <lineage>
        <taxon>Eukaryota</taxon>
        <taxon>Metazoa</taxon>
        <taxon>Ecdysozoa</taxon>
        <taxon>Arthropoda</taxon>
        <taxon>Hexapoda</taxon>
        <taxon>Insecta</taxon>
        <taxon>Pterygota</taxon>
        <taxon>Neoptera</taxon>
        <taxon>Paraneoptera</taxon>
        <taxon>Hemiptera</taxon>
        <taxon>Heteroptera</taxon>
        <taxon>Panheteroptera</taxon>
        <taxon>Cimicomorpha</taxon>
        <taxon>Reduviidae</taxon>
        <taxon>Triatominae</taxon>
        <taxon>Rhodnius</taxon>
    </lineage>
</organism>
<sequence length="76" mass="9518">MSFPQKETREGCWNSRDKYWECLESFNNDDKRCAEFRKFYEAKCPAQWVKHFDRKRNYMKFKERMEKEGYDPLDSK</sequence>
<evidence type="ECO:0000256" key="2">
    <source>
        <dbReference type="ARBA" id="ARBA00023128"/>
    </source>
</evidence>
<dbReference type="PROSITE" id="PS51808">
    <property type="entry name" value="CHCH"/>
    <property type="match status" value="1"/>
</dbReference>
<evidence type="ECO:0000313" key="4">
    <source>
        <dbReference type="EMBL" id="JAI54578.1"/>
    </source>
</evidence>
<dbReference type="GO" id="GO:0008535">
    <property type="term" value="P:respiratory chain complex IV assembly"/>
    <property type="evidence" value="ECO:0007669"/>
    <property type="project" value="InterPro"/>
</dbReference>
<dbReference type="Pfam" id="PF02297">
    <property type="entry name" value="COX6B"/>
    <property type="match status" value="1"/>
</dbReference>
<dbReference type="SUPFAM" id="SSF47694">
    <property type="entry name" value="Cytochrome c oxidase subunit h"/>
    <property type="match status" value="1"/>
</dbReference>
<dbReference type="EMBL" id="GDKW01002017">
    <property type="protein sequence ID" value="JAI54578.1"/>
    <property type="molecule type" value="mRNA"/>
</dbReference>
<reference evidence="4" key="1">
    <citation type="journal article" date="2016" name="PLoS Negl. Trop. Dis.">
        <title>A Deep Insight into the Sialome of Rhodnius neglectus, a Vector of Chagas Disease.</title>
        <authorList>
            <person name="Santiago P.B."/>
            <person name="Assumpcao T.C."/>
            <person name="Araujo C.N."/>
            <person name="Bastos I.M."/>
            <person name="Neves D."/>
            <person name="Silva I.G."/>
            <person name="Charneau S."/>
            <person name="Queiroz R.M."/>
            <person name="Raiol T."/>
            <person name="Oliveira J.V."/>
            <person name="Sousa M.V."/>
            <person name="Calvo E."/>
            <person name="Ribeiro J.M."/>
            <person name="Santana J.M."/>
        </authorList>
    </citation>
    <scope>NUCLEOTIDE SEQUENCE</scope>
    <source>
        <tissue evidence="4">Salivary glands</tissue>
    </source>
</reference>
<keyword evidence="3" id="KW-1015">Disulfide bond</keyword>
<dbReference type="Gene3D" id="1.10.10.140">
    <property type="entry name" value="Cytochrome c oxidase, subunit VIb"/>
    <property type="match status" value="1"/>
</dbReference>
<protein>
    <submittedName>
        <fullName evidence="4">Putative cytochrome oxidase c subunit vib</fullName>
    </submittedName>
</protein>
<dbReference type="PANTHER" id="PTHR46690:SF1">
    <property type="entry name" value="CYTOCHROME C OXIDASE ASSEMBLY FACTOR 6 HOMOLOG"/>
    <property type="match status" value="1"/>
</dbReference>
<name>A0A0P4VYE5_9HEMI</name>
<dbReference type="GO" id="GO:0042775">
    <property type="term" value="P:mitochondrial ATP synthesis coupled electron transport"/>
    <property type="evidence" value="ECO:0007669"/>
    <property type="project" value="TreeGrafter"/>
</dbReference>
<evidence type="ECO:0000256" key="3">
    <source>
        <dbReference type="ARBA" id="ARBA00023157"/>
    </source>
</evidence>
<dbReference type="InterPro" id="IPR042289">
    <property type="entry name" value="COA6"/>
</dbReference>
<dbReference type="PANTHER" id="PTHR46690">
    <property type="entry name" value="CYTOCHROME C OXIDASE ASSEMBLY FACTOR 6 HOMOLOG"/>
    <property type="match status" value="1"/>
</dbReference>
<keyword evidence="2" id="KW-0496">Mitochondrion</keyword>
<comment type="subcellular location">
    <subcellularLocation>
        <location evidence="1">Mitochondrion</location>
    </subcellularLocation>
</comment>
<proteinExistence type="evidence at transcript level"/>
<dbReference type="InterPro" id="IPR036549">
    <property type="entry name" value="CX6/COA6-like_sf"/>
</dbReference>